<organism evidence="2">
    <name type="scientific">Anthurium amnicola</name>
    <dbReference type="NCBI Taxonomy" id="1678845"/>
    <lineage>
        <taxon>Eukaryota</taxon>
        <taxon>Viridiplantae</taxon>
        <taxon>Streptophyta</taxon>
        <taxon>Embryophyta</taxon>
        <taxon>Tracheophyta</taxon>
        <taxon>Spermatophyta</taxon>
        <taxon>Magnoliopsida</taxon>
        <taxon>Liliopsida</taxon>
        <taxon>Araceae</taxon>
        <taxon>Pothoideae</taxon>
        <taxon>Potheae</taxon>
        <taxon>Anthurium</taxon>
    </lineage>
</organism>
<proteinExistence type="predicted"/>
<accession>A0A1D1ZL60</accession>
<feature type="compositionally biased region" description="Basic and acidic residues" evidence="1">
    <location>
        <begin position="29"/>
        <end position="44"/>
    </location>
</feature>
<sequence>SCINAIFSSPSLTPSILFPKLKEVEEEGCSQKKERGEMVKRGRDGASALLSPKRENPAKLLPPPPKRRREPVVGGGATGKATRPAEEGRTMSTEKTNRVAGDSLPPQVVVVAGDEPD</sequence>
<name>A0A1D1ZL60_9ARAE</name>
<evidence type="ECO:0000256" key="1">
    <source>
        <dbReference type="SAM" id="MobiDB-lite"/>
    </source>
</evidence>
<evidence type="ECO:0000313" key="2">
    <source>
        <dbReference type="EMBL" id="JAT67475.1"/>
    </source>
</evidence>
<keyword evidence="2" id="KW-0436">Ligase</keyword>
<protein>
    <submittedName>
        <fullName evidence="2">Putative crotonobetaine/carnitine-CoA ligase</fullName>
    </submittedName>
</protein>
<gene>
    <name evidence="2" type="primary">caiC</name>
    <name evidence="2" type="ORF">g.32837</name>
</gene>
<reference evidence="2" key="1">
    <citation type="submission" date="2015-07" db="EMBL/GenBank/DDBJ databases">
        <title>Transcriptome Assembly of Anthurium amnicola.</title>
        <authorList>
            <person name="Suzuki J."/>
        </authorList>
    </citation>
    <scope>NUCLEOTIDE SEQUENCE</scope>
</reference>
<feature type="region of interest" description="Disordered" evidence="1">
    <location>
        <begin position="28"/>
        <end position="117"/>
    </location>
</feature>
<dbReference type="AlphaFoldDB" id="A0A1D1ZL60"/>
<feature type="non-terminal residue" evidence="2">
    <location>
        <position position="117"/>
    </location>
</feature>
<dbReference type="GO" id="GO:0016874">
    <property type="term" value="F:ligase activity"/>
    <property type="evidence" value="ECO:0007669"/>
    <property type="project" value="UniProtKB-KW"/>
</dbReference>
<dbReference type="EMBL" id="GDJX01000461">
    <property type="protein sequence ID" value="JAT67475.1"/>
    <property type="molecule type" value="Transcribed_RNA"/>
</dbReference>
<feature type="non-terminal residue" evidence="2">
    <location>
        <position position="1"/>
    </location>
</feature>